<protein>
    <submittedName>
        <fullName evidence="2">Uncharacterized protein</fullName>
    </submittedName>
</protein>
<proteinExistence type="predicted"/>
<accession>A0ABP6CIN8</accession>
<dbReference type="EMBL" id="BAAARJ010000012">
    <property type="protein sequence ID" value="GAA2621304.1"/>
    <property type="molecule type" value="Genomic_DNA"/>
</dbReference>
<dbReference type="Proteomes" id="UP001501447">
    <property type="component" value="Unassembled WGS sequence"/>
</dbReference>
<feature type="region of interest" description="Disordered" evidence="1">
    <location>
        <begin position="79"/>
        <end position="100"/>
    </location>
</feature>
<evidence type="ECO:0000313" key="3">
    <source>
        <dbReference type="Proteomes" id="UP001501447"/>
    </source>
</evidence>
<gene>
    <name evidence="2" type="ORF">GCM10009863_39200</name>
</gene>
<organism evidence="2 3">
    <name type="scientific">Streptomyces axinellae</name>
    <dbReference type="NCBI Taxonomy" id="552788"/>
    <lineage>
        <taxon>Bacteria</taxon>
        <taxon>Bacillati</taxon>
        <taxon>Actinomycetota</taxon>
        <taxon>Actinomycetes</taxon>
        <taxon>Kitasatosporales</taxon>
        <taxon>Streptomycetaceae</taxon>
        <taxon>Streptomyces</taxon>
    </lineage>
</organism>
<name>A0ABP6CIN8_9ACTN</name>
<evidence type="ECO:0000256" key="1">
    <source>
        <dbReference type="SAM" id="MobiDB-lite"/>
    </source>
</evidence>
<keyword evidence="3" id="KW-1185">Reference proteome</keyword>
<sequence>MTRRHPRCRLPRLSGEAVPLRHDKAAYGAGPTGRSCRAAPGGTLPCGRHGRVEAISRPVDRQQAVRPDRQRRRLFRVSLAGHRQDEDGRSLAVAAPVAGS</sequence>
<evidence type="ECO:0000313" key="2">
    <source>
        <dbReference type="EMBL" id="GAA2621304.1"/>
    </source>
</evidence>
<comment type="caution">
    <text evidence="2">The sequence shown here is derived from an EMBL/GenBank/DDBJ whole genome shotgun (WGS) entry which is preliminary data.</text>
</comment>
<reference evidence="3" key="1">
    <citation type="journal article" date="2019" name="Int. J. Syst. Evol. Microbiol.">
        <title>The Global Catalogue of Microorganisms (GCM) 10K type strain sequencing project: providing services to taxonomists for standard genome sequencing and annotation.</title>
        <authorList>
            <consortium name="The Broad Institute Genomics Platform"/>
            <consortium name="The Broad Institute Genome Sequencing Center for Infectious Disease"/>
            <person name="Wu L."/>
            <person name="Ma J."/>
        </authorList>
    </citation>
    <scope>NUCLEOTIDE SEQUENCE [LARGE SCALE GENOMIC DNA]</scope>
    <source>
        <strain evidence="3">JCM 16373</strain>
    </source>
</reference>